<dbReference type="InterPro" id="IPR000014">
    <property type="entry name" value="PAS"/>
</dbReference>
<dbReference type="InterPro" id="IPR029016">
    <property type="entry name" value="GAF-like_dom_sf"/>
</dbReference>
<dbReference type="SUPFAM" id="SSF81606">
    <property type="entry name" value="PP2C-like"/>
    <property type="match status" value="1"/>
</dbReference>
<dbReference type="PANTHER" id="PTHR43156:SF2">
    <property type="entry name" value="STAGE II SPORULATION PROTEIN E"/>
    <property type="match status" value="1"/>
</dbReference>
<dbReference type="InterPro" id="IPR052016">
    <property type="entry name" value="Bact_Sigma-Reg"/>
</dbReference>
<gene>
    <name evidence="4" type="ORF">ITX44_34635</name>
</gene>
<sequence>MGGAVKDASSAGLLDAALADTVRRTDASLGGLYLPDPDERVLRLTVVSGFPADLLAQWTRVPLAARLPVADAVRQGRLVWVGTQEELIRDYPSAAVALPYRFSLAAVPLGTAVRRTGALLLVWSGPRPDRLTARRRGHVVSGARRISRLLEESVRSGRTLPLPDQPRVITAGPGPQPLGLAAADFAERLPGGSIGLDLAGRVTFATRAAAELLGVDAGRLMGRLPWQVLPWLDDPVYEDHYRSAVMSLEHTSFVAMRPPNRWLTFDLYPDAGGISIRIVPATTGGRPEPRQPRPLMPGAAPTGAGRLYQLMNLAAGLTEAVGVQDVVDLLADQVMPAFGAHGMVLWGAEAGRLRVMGHRGHAPEVVESFDGLPLDTDLTPAAHALTSGIPSFFDNREELMRVYPRAPLRSGKRAWAFLPLIVSGRPVGAWTLSYEHPHSFTTDERAVLISLAGLVAQALARARLYDAKKDLAHGLQKVLLPHVLPTLPGLDVAGRYLPASHGMDIGGDFYDLIRLDDTTCAAVIGDVQGHNVAAAALMGQVRTAVHAHSTTGTAPGMVLARTNRLLADLDPDLLVSCLYVHLDLAAGRATLSSAGHPPPLLRHPERHTEVLRAEPGPLLGAHPDPLFPTTCVPVPPGSLLALYTDGLVEKPGADPDLSTRGLARHLSRADPADLDAVIDSLVDHARPTGYRTDDIALLLLRLRG</sequence>
<dbReference type="Pfam" id="PF13185">
    <property type="entry name" value="GAF_2"/>
    <property type="match status" value="1"/>
</dbReference>
<dbReference type="Pfam" id="PF08448">
    <property type="entry name" value="PAS_4"/>
    <property type="match status" value="1"/>
</dbReference>
<proteinExistence type="predicted"/>
<dbReference type="CDD" id="cd00130">
    <property type="entry name" value="PAS"/>
    <property type="match status" value="1"/>
</dbReference>
<dbReference type="PANTHER" id="PTHR43156">
    <property type="entry name" value="STAGE II SPORULATION PROTEIN E-RELATED"/>
    <property type="match status" value="1"/>
</dbReference>
<dbReference type="RefSeq" id="WP_205362887.1">
    <property type="nucleotide sequence ID" value="NZ_JADKYB010000026.1"/>
</dbReference>
<dbReference type="InterPro" id="IPR001932">
    <property type="entry name" value="PPM-type_phosphatase-like_dom"/>
</dbReference>
<dbReference type="Gene3D" id="3.60.40.10">
    <property type="entry name" value="PPM-type phosphatase domain"/>
    <property type="match status" value="1"/>
</dbReference>
<keyword evidence="1" id="KW-0378">Hydrolase</keyword>
<dbReference type="InterPro" id="IPR036457">
    <property type="entry name" value="PPM-type-like_dom_sf"/>
</dbReference>
<comment type="caution">
    <text evidence="4">The sequence shown here is derived from an EMBL/GenBank/DDBJ whole genome shotgun (WGS) entry which is preliminary data.</text>
</comment>
<reference evidence="4 5" key="1">
    <citation type="submission" date="2021-01" db="EMBL/GenBank/DDBJ databases">
        <title>Streptomyces acididurans sp. nov., isolated from a peat swamp forest soil.</title>
        <authorList>
            <person name="Chantavorakit T."/>
            <person name="Duangmal K."/>
        </authorList>
    </citation>
    <scope>NUCLEOTIDE SEQUENCE [LARGE SCALE GENOMIC DNA]</scope>
    <source>
        <strain evidence="4 5">KK5PA1</strain>
    </source>
</reference>
<name>A0ABS2U624_9ACTN</name>
<feature type="domain" description="PAS" evidence="2">
    <location>
        <begin position="180"/>
        <end position="246"/>
    </location>
</feature>
<evidence type="ECO:0000259" key="2">
    <source>
        <dbReference type="SMART" id="SM00091"/>
    </source>
</evidence>
<dbReference type="Gene3D" id="3.30.450.20">
    <property type="entry name" value="PAS domain"/>
    <property type="match status" value="1"/>
</dbReference>
<protein>
    <submittedName>
        <fullName evidence="4">SpoIIE family protein phosphatase</fullName>
    </submittedName>
</protein>
<dbReference type="InterPro" id="IPR003018">
    <property type="entry name" value="GAF"/>
</dbReference>
<evidence type="ECO:0000256" key="1">
    <source>
        <dbReference type="ARBA" id="ARBA00022801"/>
    </source>
</evidence>
<evidence type="ECO:0000259" key="3">
    <source>
        <dbReference type="SMART" id="SM00331"/>
    </source>
</evidence>
<dbReference type="Gene3D" id="3.30.450.40">
    <property type="match status" value="2"/>
</dbReference>
<dbReference type="EMBL" id="JADKYB010000026">
    <property type="protein sequence ID" value="MBM9509603.1"/>
    <property type="molecule type" value="Genomic_DNA"/>
</dbReference>
<evidence type="ECO:0000313" key="4">
    <source>
        <dbReference type="EMBL" id="MBM9509603.1"/>
    </source>
</evidence>
<dbReference type="InterPro" id="IPR035965">
    <property type="entry name" value="PAS-like_dom_sf"/>
</dbReference>
<keyword evidence="5" id="KW-1185">Reference proteome</keyword>
<dbReference type="InterPro" id="IPR013656">
    <property type="entry name" value="PAS_4"/>
</dbReference>
<feature type="domain" description="PPM-type phosphatase" evidence="3">
    <location>
        <begin position="487"/>
        <end position="702"/>
    </location>
</feature>
<dbReference type="SUPFAM" id="SSF55781">
    <property type="entry name" value="GAF domain-like"/>
    <property type="match status" value="2"/>
</dbReference>
<dbReference type="Proteomes" id="UP000749040">
    <property type="component" value="Unassembled WGS sequence"/>
</dbReference>
<dbReference type="SMART" id="SM00331">
    <property type="entry name" value="PP2C_SIG"/>
    <property type="match status" value="1"/>
</dbReference>
<dbReference type="SUPFAM" id="SSF55785">
    <property type="entry name" value="PYP-like sensor domain (PAS domain)"/>
    <property type="match status" value="1"/>
</dbReference>
<dbReference type="SMART" id="SM00091">
    <property type="entry name" value="PAS"/>
    <property type="match status" value="1"/>
</dbReference>
<dbReference type="Pfam" id="PF07228">
    <property type="entry name" value="SpoIIE"/>
    <property type="match status" value="1"/>
</dbReference>
<evidence type="ECO:0000313" key="5">
    <source>
        <dbReference type="Proteomes" id="UP000749040"/>
    </source>
</evidence>
<organism evidence="4 5">
    <name type="scientific">Actinacidiphila acididurans</name>
    <dbReference type="NCBI Taxonomy" id="2784346"/>
    <lineage>
        <taxon>Bacteria</taxon>
        <taxon>Bacillati</taxon>
        <taxon>Actinomycetota</taxon>
        <taxon>Actinomycetes</taxon>
        <taxon>Kitasatosporales</taxon>
        <taxon>Streptomycetaceae</taxon>
        <taxon>Actinacidiphila</taxon>
    </lineage>
</organism>
<accession>A0ABS2U624</accession>